<gene>
    <name evidence="1" type="ORF">STABA_v1c05420</name>
</gene>
<name>A0A6I6CAD5_9MOLU</name>
<evidence type="ECO:0000313" key="2">
    <source>
        <dbReference type="Proteomes" id="UP000424468"/>
    </source>
</evidence>
<protein>
    <submittedName>
        <fullName evidence="1">Uncharacterized protein</fullName>
    </submittedName>
</protein>
<dbReference type="KEGG" id="stab:STABA_v1c05420"/>
<sequence>MENLSFQSKINLIISKIEEYNKINKDIKRFSIFNSFIIDYELDGAYLYFNMRNIDDENMELMTSAGSEQSLHVNLKKDIDFLWIIKTVNRFIENAKDTMKKARELSKPQAGILIYDEFTDSYYLNPSTGPLLLKSKEIAREIASTRLDIFAIFIHLRTTVIGRDRSMELVGLDGEMMLKKILSIIQELKQFEIKLKKIEGIPRFICDINEIDSKNYEFEGYLTDDFGDNQLYITKQNDLVQRINIDTQVGFEVVYSMLRTAQEFSKLMMGLARTLVSKNDPKLYKQDTLSKLWILTSEGKKTMKNLKIMDFLNEDISEINFDINQ</sequence>
<dbReference type="RefSeq" id="WP_156006334.1">
    <property type="nucleotide sequence ID" value="NZ_CP046276.1"/>
</dbReference>
<dbReference type="EMBL" id="CP046276">
    <property type="protein sequence ID" value="QGS51905.1"/>
    <property type="molecule type" value="Genomic_DNA"/>
</dbReference>
<organism evidence="1 2">
    <name type="scientific">Spiroplasma tabanidicola</name>
    <dbReference type="NCBI Taxonomy" id="324079"/>
    <lineage>
        <taxon>Bacteria</taxon>
        <taxon>Bacillati</taxon>
        <taxon>Mycoplasmatota</taxon>
        <taxon>Mollicutes</taxon>
        <taxon>Entomoplasmatales</taxon>
        <taxon>Spiroplasmataceae</taxon>
        <taxon>Spiroplasma</taxon>
    </lineage>
</organism>
<proteinExistence type="predicted"/>
<reference evidence="1 2" key="1">
    <citation type="submission" date="2019-11" db="EMBL/GenBank/DDBJ databases">
        <title>Complete genome sequence of Spiroplasma tabanidicola TAUS-1 (DSM 22603).</title>
        <authorList>
            <person name="Huang C.-T."/>
            <person name="Lin Y.-C."/>
            <person name="Kuo C.-H."/>
        </authorList>
    </citation>
    <scope>NUCLEOTIDE SEQUENCE [LARGE SCALE GENOMIC DNA]</scope>
    <source>
        <strain evidence="1 2">TAUS-1</strain>
    </source>
</reference>
<keyword evidence="2" id="KW-1185">Reference proteome</keyword>
<accession>A0A6I6CAD5</accession>
<dbReference type="OrthoDB" id="388251at2"/>
<evidence type="ECO:0000313" key="1">
    <source>
        <dbReference type="EMBL" id="QGS51905.1"/>
    </source>
</evidence>
<dbReference type="AlphaFoldDB" id="A0A6I6CAD5"/>
<dbReference type="Proteomes" id="UP000424468">
    <property type="component" value="Chromosome"/>
</dbReference>